<name>F8NBD2_9BACT</name>
<proteinExistence type="predicted"/>
<reference evidence="2" key="1">
    <citation type="journal article" date="2011" name="Stand. Genomic Sci.">
        <title>Non-contiguous finished genome sequence of the opportunistic oral pathogen Prevotella multisaccharivorax type strain (PPPA20).</title>
        <authorList>
            <person name="Pati A."/>
            <person name="Gronow S."/>
            <person name="Lu M."/>
            <person name="Lapidus A."/>
            <person name="Nolan M."/>
            <person name="Lucas S."/>
            <person name="Hammon N."/>
            <person name="Deshpande S."/>
            <person name="Cheng J.F."/>
            <person name="Tapia R."/>
            <person name="Han C."/>
            <person name="Goodwin L."/>
            <person name="Pitluck S."/>
            <person name="Liolios K."/>
            <person name="Pagani I."/>
            <person name="Mavromatis K."/>
            <person name="Mikhailova N."/>
            <person name="Huntemann M."/>
            <person name="Chen A."/>
            <person name="Palaniappan K."/>
            <person name="Land M."/>
            <person name="Hauser L."/>
            <person name="Detter J.C."/>
            <person name="Brambilla E.M."/>
            <person name="Rohde M."/>
            <person name="Goker M."/>
            <person name="Woyke T."/>
            <person name="Bristow J."/>
            <person name="Eisen J.A."/>
            <person name="Markowitz V."/>
            <person name="Hugenholtz P."/>
            <person name="Kyrpides N.C."/>
            <person name="Klenk H.P."/>
            <person name="Ivanova N."/>
        </authorList>
    </citation>
    <scope>NUCLEOTIDE SEQUENCE [LARGE SCALE GENOMIC DNA]</scope>
    <source>
        <strain evidence="2">DSM 17128</strain>
    </source>
</reference>
<sequence>MKILSVILFFITTLGFISCSDDNNFCVDEKKQIIIVHNLMSFKIVRDSPDVVGTREYTIRKANAYSTEKSDTIFFNRKTENLSIRAFDSLGVYSPNIIELLPNSKYILTHFGMGGSGYIKQYIWTDSKANIHTKSNFNEAD</sequence>
<organism evidence="1 2">
    <name type="scientific">Hallella multisaccharivorax DSM 17128</name>
    <dbReference type="NCBI Taxonomy" id="688246"/>
    <lineage>
        <taxon>Bacteria</taxon>
        <taxon>Pseudomonadati</taxon>
        <taxon>Bacteroidota</taxon>
        <taxon>Bacteroidia</taxon>
        <taxon>Bacteroidales</taxon>
        <taxon>Prevotellaceae</taxon>
        <taxon>Hallella</taxon>
    </lineage>
</organism>
<dbReference type="AlphaFoldDB" id="F8NBD2"/>
<dbReference type="HOGENOM" id="CLU_1833390_0_0_10"/>
<dbReference type="RefSeq" id="WP_007574209.1">
    <property type="nucleotide sequence ID" value="NZ_BPTS01000001.1"/>
</dbReference>
<evidence type="ECO:0008006" key="3">
    <source>
        <dbReference type="Google" id="ProtNLM"/>
    </source>
</evidence>
<evidence type="ECO:0000313" key="1">
    <source>
        <dbReference type="EMBL" id="EGN56889.1"/>
    </source>
</evidence>
<protein>
    <recommendedName>
        <fullName evidence="3">Lipoprotein</fullName>
    </recommendedName>
</protein>
<dbReference type="Proteomes" id="UP000002772">
    <property type="component" value="Unassembled WGS sequence"/>
</dbReference>
<dbReference type="PROSITE" id="PS51257">
    <property type="entry name" value="PROKAR_LIPOPROTEIN"/>
    <property type="match status" value="1"/>
</dbReference>
<evidence type="ECO:0000313" key="2">
    <source>
        <dbReference type="Proteomes" id="UP000002772"/>
    </source>
</evidence>
<accession>F8NBD2</accession>
<dbReference type="OrthoDB" id="1073789at2"/>
<gene>
    <name evidence="1" type="ORF">Premu_1473</name>
</gene>
<keyword evidence="2" id="KW-1185">Reference proteome</keyword>
<dbReference type="STRING" id="688246.Premu_1473"/>
<dbReference type="EMBL" id="GL945017">
    <property type="protein sequence ID" value="EGN56889.1"/>
    <property type="molecule type" value="Genomic_DNA"/>
</dbReference>